<protein>
    <recommendedName>
        <fullName evidence="1">Glycosyltransferase 2-like domain-containing protein</fullName>
    </recommendedName>
</protein>
<organism evidence="2 3">
    <name type="scientific">Pontibacter saemangeumensis</name>
    <dbReference type="NCBI Taxonomy" id="1084525"/>
    <lineage>
        <taxon>Bacteria</taxon>
        <taxon>Pseudomonadati</taxon>
        <taxon>Bacteroidota</taxon>
        <taxon>Cytophagia</taxon>
        <taxon>Cytophagales</taxon>
        <taxon>Hymenobacteraceae</taxon>
        <taxon>Pontibacter</taxon>
    </lineage>
</organism>
<dbReference type="CDD" id="cd00761">
    <property type="entry name" value="Glyco_tranf_GTA_type"/>
    <property type="match status" value="1"/>
</dbReference>
<keyword evidence="3" id="KW-1185">Reference proteome</keyword>
<dbReference type="Proteomes" id="UP001500552">
    <property type="component" value="Unassembled WGS sequence"/>
</dbReference>
<evidence type="ECO:0000259" key="1">
    <source>
        <dbReference type="Pfam" id="PF00535"/>
    </source>
</evidence>
<proteinExistence type="predicted"/>
<dbReference type="EMBL" id="BAABHC010000004">
    <property type="protein sequence ID" value="GAA4428216.1"/>
    <property type="molecule type" value="Genomic_DNA"/>
</dbReference>
<evidence type="ECO:0000313" key="3">
    <source>
        <dbReference type="Proteomes" id="UP001500552"/>
    </source>
</evidence>
<reference evidence="3" key="1">
    <citation type="journal article" date="2019" name="Int. J. Syst. Evol. Microbiol.">
        <title>The Global Catalogue of Microorganisms (GCM) 10K type strain sequencing project: providing services to taxonomists for standard genome sequencing and annotation.</title>
        <authorList>
            <consortium name="The Broad Institute Genomics Platform"/>
            <consortium name="The Broad Institute Genome Sequencing Center for Infectious Disease"/>
            <person name="Wu L."/>
            <person name="Ma J."/>
        </authorList>
    </citation>
    <scope>NUCLEOTIDE SEQUENCE [LARGE SCALE GENOMIC DNA]</scope>
    <source>
        <strain evidence="3">JCM 17926</strain>
    </source>
</reference>
<comment type="caution">
    <text evidence="2">The sequence shown here is derived from an EMBL/GenBank/DDBJ whole genome shotgun (WGS) entry which is preliminary data.</text>
</comment>
<evidence type="ECO:0000313" key="2">
    <source>
        <dbReference type="EMBL" id="GAA4428216.1"/>
    </source>
</evidence>
<name>A0ABP8LFW3_9BACT</name>
<dbReference type="SUPFAM" id="SSF53448">
    <property type="entry name" value="Nucleotide-diphospho-sugar transferases"/>
    <property type="match status" value="1"/>
</dbReference>
<sequence length="314" mass="36516">MNDIVKISVIIPTYNRADTILYCLESILKQTYPVHEIIIVDDVSTDATEDVILKLNNPKVKFISLDKKGGAQAARNLGIYLAEGNWIAFQDSDDEWRHDKIQKQVDALKQHGYNENIVVHTNCITYTPSTNVFEAFEIPVIDGESNKVYRQLLLYPSPLFPTLLVSKKALERINYLDTHVKSFQEWDTCIRLAQNCRFIHIQEPLFVYHLHNGATISKDVKNEIKGYYFIRSKFKSEIIANFGNTYFYVDVFWIVLRALKHHYQDVVFEIISEQFSNQKVFLNFTQSLSGHDTILSWLIRLTYKLKDLAVKNKI</sequence>
<dbReference type="InterPro" id="IPR001173">
    <property type="entry name" value="Glyco_trans_2-like"/>
</dbReference>
<gene>
    <name evidence="2" type="ORF">GCM10023188_12230</name>
</gene>
<dbReference type="InterPro" id="IPR029044">
    <property type="entry name" value="Nucleotide-diphossugar_trans"/>
</dbReference>
<accession>A0ABP8LFW3</accession>
<dbReference type="Gene3D" id="3.90.550.10">
    <property type="entry name" value="Spore Coat Polysaccharide Biosynthesis Protein SpsA, Chain A"/>
    <property type="match status" value="1"/>
</dbReference>
<dbReference type="Pfam" id="PF00535">
    <property type="entry name" value="Glycos_transf_2"/>
    <property type="match status" value="1"/>
</dbReference>
<dbReference type="RefSeq" id="WP_345157554.1">
    <property type="nucleotide sequence ID" value="NZ_BAABHC010000004.1"/>
</dbReference>
<dbReference type="InterPro" id="IPR050834">
    <property type="entry name" value="Glycosyltransf_2"/>
</dbReference>
<dbReference type="PANTHER" id="PTHR43685:SF2">
    <property type="entry name" value="GLYCOSYLTRANSFERASE 2-LIKE DOMAIN-CONTAINING PROTEIN"/>
    <property type="match status" value="1"/>
</dbReference>
<dbReference type="PANTHER" id="PTHR43685">
    <property type="entry name" value="GLYCOSYLTRANSFERASE"/>
    <property type="match status" value="1"/>
</dbReference>
<feature type="domain" description="Glycosyltransferase 2-like" evidence="1">
    <location>
        <begin position="8"/>
        <end position="116"/>
    </location>
</feature>